<proteinExistence type="predicted"/>
<organism evidence="1 2">
    <name type="scientific">Trifolium medium</name>
    <dbReference type="NCBI Taxonomy" id="97028"/>
    <lineage>
        <taxon>Eukaryota</taxon>
        <taxon>Viridiplantae</taxon>
        <taxon>Streptophyta</taxon>
        <taxon>Embryophyta</taxon>
        <taxon>Tracheophyta</taxon>
        <taxon>Spermatophyta</taxon>
        <taxon>Magnoliopsida</taxon>
        <taxon>eudicotyledons</taxon>
        <taxon>Gunneridae</taxon>
        <taxon>Pentapetalae</taxon>
        <taxon>rosids</taxon>
        <taxon>fabids</taxon>
        <taxon>Fabales</taxon>
        <taxon>Fabaceae</taxon>
        <taxon>Papilionoideae</taxon>
        <taxon>50 kb inversion clade</taxon>
        <taxon>NPAAA clade</taxon>
        <taxon>Hologalegina</taxon>
        <taxon>IRL clade</taxon>
        <taxon>Trifolieae</taxon>
        <taxon>Trifolium</taxon>
    </lineage>
</organism>
<dbReference type="Proteomes" id="UP000265520">
    <property type="component" value="Unassembled WGS sequence"/>
</dbReference>
<comment type="caution">
    <text evidence="1">The sequence shown here is derived from an EMBL/GenBank/DDBJ whole genome shotgun (WGS) entry which is preliminary data.</text>
</comment>
<name>A0A392PMX1_9FABA</name>
<protein>
    <submittedName>
        <fullName evidence="1">Uncharacterized protein</fullName>
    </submittedName>
</protein>
<sequence length="83" mass="9295">MKEIYMLMGDMEAKRWNSPSPEYRGAVGYGDGKVEKQNGRMVAIVVADNLTAKEVDHRAYPLADAGLIETMDRDNSELVIFTN</sequence>
<dbReference type="AlphaFoldDB" id="A0A392PMX1"/>
<reference evidence="1 2" key="1">
    <citation type="journal article" date="2018" name="Front. Plant Sci.">
        <title>Red Clover (Trifolium pratense) and Zigzag Clover (T. medium) - A Picture of Genomic Similarities and Differences.</title>
        <authorList>
            <person name="Dluhosova J."/>
            <person name="Istvanek J."/>
            <person name="Nedelnik J."/>
            <person name="Repkova J."/>
        </authorList>
    </citation>
    <scope>NUCLEOTIDE SEQUENCE [LARGE SCALE GENOMIC DNA]</scope>
    <source>
        <strain evidence="2">cv. 10/8</strain>
        <tissue evidence="1">Leaf</tissue>
    </source>
</reference>
<keyword evidence="2" id="KW-1185">Reference proteome</keyword>
<evidence type="ECO:0000313" key="1">
    <source>
        <dbReference type="EMBL" id="MCI13443.1"/>
    </source>
</evidence>
<accession>A0A392PMX1</accession>
<evidence type="ECO:0000313" key="2">
    <source>
        <dbReference type="Proteomes" id="UP000265520"/>
    </source>
</evidence>
<dbReference type="EMBL" id="LXQA010088257">
    <property type="protein sequence ID" value="MCI13443.1"/>
    <property type="molecule type" value="Genomic_DNA"/>
</dbReference>